<dbReference type="InterPro" id="IPR044665">
    <property type="entry name" value="E_coli_cyclophilin_A-like"/>
</dbReference>
<evidence type="ECO:0000256" key="3">
    <source>
        <dbReference type="ARBA" id="ARBA00023235"/>
    </source>
</evidence>
<feature type="signal peptide" evidence="4">
    <location>
        <begin position="1"/>
        <end position="19"/>
    </location>
</feature>
<dbReference type="PROSITE" id="PS00170">
    <property type="entry name" value="CSA_PPIASE_1"/>
    <property type="match status" value="1"/>
</dbReference>
<dbReference type="Pfam" id="PF00160">
    <property type="entry name" value="Pro_isomerase"/>
    <property type="match status" value="1"/>
</dbReference>
<dbReference type="SUPFAM" id="SSF50891">
    <property type="entry name" value="Cyclophilin-like"/>
    <property type="match status" value="1"/>
</dbReference>
<comment type="caution">
    <text evidence="6">The sequence shown here is derived from an EMBL/GenBank/DDBJ whole genome shotgun (WGS) entry which is preliminary data.</text>
</comment>
<evidence type="ECO:0000313" key="7">
    <source>
        <dbReference type="Proteomes" id="UP001562065"/>
    </source>
</evidence>
<evidence type="ECO:0000256" key="1">
    <source>
        <dbReference type="ARBA" id="ARBA00007365"/>
    </source>
</evidence>
<dbReference type="RefSeq" id="WP_369455304.1">
    <property type="nucleotide sequence ID" value="NZ_JBGCUO010000001.1"/>
</dbReference>
<keyword evidence="3 4" id="KW-0413">Isomerase</keyword>
<name>A0ABV4AHN8_9GAMM</name>
<keyword evidence="2 4" id="KW-0697">Rotamase</keyword>
<protein>
    <recommendedName>
        <fullName evidence="4">Peptidyl-prolyl cis-trans isomerase</fullName>
        <shortName evidence="4">PPIase</shortName>
        <ecNumber evidence="4">5.2.1.8</ecNumber>
    </recommendedName>
</protein>
<proteinExistence type="inferred from homology"/>
<comment type="function">
    <text evidence="4">PPIases accelerate the folding of proteins. It catalyzes the cis-trans isomerization of proline imidic peptide bonds in oligopeptides.</text>
</comment>
<evidence type="ECO:0000256" key="4">
    <source>
        <dbReference type="RuleBase" id="RU363019"/>
    </source>
</evidence>
<dbReference type="EC" id="5.2.1.8" evidence="4"/>
<dbReference type="PANTHER" id="PTHR43246">
    <property type="entry name" value="PEPTIDYL-PROLYL CIS-TRANS ISOMERASE CYP38, CHLOROPLASTIC"/>
    <property type="match status" value="1"/>
</dbReference>
<accession>A0ABV4AHN8</accession>
<dbReference type="PROSITE" id="PS50072">
    <property type="entry name" value="CSA_PPIASE_2"/>
    <property type="match status" value="1"/>
</dbReference>
<evidence type="ECO:0000256" key="2">
    <source>
        <dbReference type="ARBA" id="ARBA00023110"/>
    </source>
</evidence>
<reference evidence="6 7" key="1">
    <citation type="submission" date="2024-07" db="EMBL/GenBank/DDBJ databases">
        <authorList>
            <person name="Ren Q."/>
        </authorList>
    </citation>
    <scope>NUCLEOTIDE SEQUENCE [LARGE SCALE GENOMIC DNA]</scope>
    <source>
        <strain evidence="6 7">REN37</strain>
    </source>
</reference>
<keyword evidence="7" id="KW-1185">Reference proteome</keyword>
<dbReference type="InterPro" id="IPR029000">
    <property type="entry name" value="Cyclophilin-like_dom_sf"/>
</dbReference>
<dbReference type="EMBL" id="JBGCUO010000001">
    <property type="protein sequence ID" value="MEY1662062.1"/>
    <property type="molecule type" value="Genomic_DNA"/>
</dbReference>
<feature type="domain" description="PPIase cyclophilin-type" evidence="5">
    <location>
        <begin position="30"/>
        <end position="190"/>
    </location>
</feature>
<feature type="chain" id="PRO_5044979467" description="Peptidyl-prolyl cis-trans isomerase" evidence="4">
    <location>
        <begin position="20"/>
        <end position="206"/>
    </location>
</feature>
<dbReference type="InterPro" id="IPR020892">
    <property type="entry name" value="Cyclophilin-type_PPIase_CS"/>
</dbReference>
<dbReference type="Proteomes" id="UP001562065">
    <property type="component" value="Unassembled WGS sequence"/>
</dbReference>
<keyword evidence="4" id="KW-0732">Signal</keyword>
<sequence>MRALLFALALLGPLAAAYADTRVIMDTSEGQVVIALEDEKAPNTVANFLTYVDDKFYDGTVFHRVIPRFMIQGGGFTKGDRGYLQKDTRASIDNEADNGLRNQRGTLAMARTNDPHSATAQFFINTVDNRALDFRAKSGPGWGYTVFGRVVEGMDVVDRISATPTGRGMLEGYPTGDVPMRAIEIRSIRRDNAADESAQVAGESAQ</sequence>
<gene>
    <name evidence="6" type="ORF">AB5I84_07875</name>
</gene>
<dbReference type="PRINTS" id="PR00153">
    <property type="entry name" value="CSAPPISMRASE"/>
</dbReference>
<evidence type="ECO:0000259" key="5">
    <source>
        <dbReference type="PROSITE" id="PS50072"/>
    </source>
</evidence>
<evidence type="ECO:0000313" key="6">
    <source>
        <dbReference type="EMBL" id="MEY1662062.1"/>
    </source>
</evidence>
<dbReference type="InterPro" id="IPR002130">
    <property type="entry name" value="Cyclophilin-type_PPIase_dom"/>
</dbReference>
<organism evidence="6 7">
    <name type="scientific">Isoalcanivorax beigongshangi</name>
    <dbReference type="NCBI Taxonomy" id="3238810"/>
    <lineage>
        <taxon>Bacteria</taxon>
        <taxon>Pseudomonadati</taxon>
        <taxon>Pseudomonadota</taxon>
        <taxon>Gammaproteobacteria</taxon>
        <taxon>Oceanospirillales</taxon>
        <taxon>Alcanivoracaceae</taxon>
        <taxon>Isoalcanivorax</taxon>
    </lineage>
</organism>
<comment type="similarity">
    <text evidence="1 4">Belongs to the cyclophilin-type PPIase family.</text>
</comment>
<dbReference type="Gene3D" id="2.40.100.10">
    <property type="entry name" value="Cyclophilin-like"/>
    <property type="match status" value="1"/>
</dbReference>
<dbReference type="GO" id="GO:0003755">
    <property type="term" value="F:peptidyl-prolyl cis-trans isomerase activity"/>
    <property type="evidence" value="ECO:0007669"/>
    <property type="project" value="UniProtKB-EC"/>
</dbReference>
<comment type="catalytic activity">
    <reaction evidence="4">
        <text>[protein]-peptidylproline (omega=180) = [protein]-peptidylproline (omega=0)</text>
        <dbReference type="Rhea" id="RHEA:16237"/>
        <dbReference type="Rhea" id="RHEA-COMP:10747"/>
        <dbReference type="Rhea" id="RHEA-COMP:10748"/>
        <dbReference type="ChEBI" id="CHEBI:83833"/>
        <dbReference type="ChEBI" id="CHEBI:83834"/>
        <dbReference type="EC" id="5.2.1.8"/>
    </reaction>
</comment>